<dbReference type="RefSeq" id="XP_052131862.1">
    <property type="nucleotide sequence ID" value="XM_052275902.1"/>
</dbReference>
<feature type="coiled-coil region" evidence="1">
    <location>
        <begin position="766"/>
        <end position="807"/>
    </location>
</feature>
<dbReference type="AlphaFoldDB" id="A0A9C6XUZ6"/>
<dbReference type="SUPFAM" id="SSF54277">
    <property type="entry name" value="CAD &amp; PB1 domains"/>
    <property type="match status" value="1"/>
</dbReference>
<feature type="compositionally biased region" description="Polar residues" evidence="2">
    <location>
        <begin position="399"/>
        <end position="414"/>
    </location>
</feature>
<feature type="region of interest" description="Disordered" evidence="2">
    <location>
        <begin position="131"/>
        <end position="153"/>
    </location>
</feature>
<feature type="region of interest" description="Disordered" evidence="2">
    <location>
        <begin position="399"/>
        <end position="418"/>
    </location>
</feature>
<accession>A0A9C6XUZ6</accession>
<feature type="compositionally biased region" description="Low complexity" evidence="2">
    <location>
        <begin position="857"/>
        <end position="867"/>
    </location>
</feature>
<feature type="compositionally biased region" description="Low complexity" evidence="2">
    <location>
        <begin position="588"/>
        <end position="601"/>
    </location>
</feature>
<protein>
    <submittedName>
        <fullName evidence="4 5">Uncharacterized protein LOC113212797 isoform X2</fullName>
    </submittedName>
</protein>
<gene>
    <name evidence="4 5" type="primary">LOC113212797</name>
</gene>
<evidence type="ECO:0000313" key="4">
    <source>
        <dbReference type="RefSeq" id="XP_052131861.1"/>
    </source>
</evidence>
<feature type="region of interest" description="Disordered" evidence="2">
    <location>
        <begin position="424"/>
        <end position="474"/>
    </location>
</feature>
<evidence type="ECO:0000256" key="2">
    <source>
        <dbReference type="SAM" id="MobiDB-lite"/>
    </source>
</evidence>
<feature type="compositionally biased region" description="Basic and acidic residues" evidence="2">
    <location>
        <begin position="253"/>
        <end position="264"/>
    </location>
</feature>
<feature type="compositionally biased region" description="Acidic residues" evidence="2">
    <location>
        <begin position="436"/>
        <end position="470"/>
    </location>
</feature>
<proteinExistence type="predicted"/>
<keyword evidence="1" id="KW-0175">Coiled coil</keyword>
<reference evidence="4 5" key="1">
    <citation type="submission" date="2025-04" db="UniProtKB">
        <authorList>
            <consortium name="RefSeq"/>
        </authorList>
    </citation>
    <scope>IDENTIFICATION</scope>
    <source>
        <tissue evidence="4 5">Whole organism</tissue>
    </source>
</reference>
<dbReference type="RefSeq" id="XP_052131861.1">
    <property type="nucleotide sequence ID" value="XM_052275901.1"/>
</dbReference>
<evidence type="ECO:0000313" key="3">
    <source>
        <dbReference type="Proteomes" id="UP000504606"/>
    </source>
</evidence>
<feature type="compositionally biased region" description="Polar residues" evidence="2">
    <location>
        <begin position="678"/>
        <end position="701"/>
    </location>
</feature>
<feature type="region of interest" description="Disordered" evidence="2">
    <location>
        <begin position="253"/>
        <end position="275"/>
    </location>
</feature>
<sequence>MAPSTGKPVKLLVANKKVMETEKTWNKLEYPVFRGTDGVYFIDDEDVYDEVLHSMAAICKKPVTRIYYIDSDNDEVPIDGDVEFKEALKFIGERTDKGKFTTMKIETENGLKNGKKKVKKNKAKVTPKVSENGFTKKPMKGMPKRVKADAPPNIEPLSDEAFASASKSEISKAWLEKHLKELKTEIMTDLETLLEPYIAEQKKMNSMIASLQAAQIEKTSSVLTNLKQQTESDHNYSASSNSSIVKSAMTLKKDSADTIPKPEDDIPLSDDEQGNDCDGNECQCADCTCPIEDDENMSIYSGEISVTESESEPDQIREDFIDVPLPSCFNVIAPGGFLCKPDQKNRNEMVAKPETSKNRDGSRHPKENFGNKKNSSFQECSKKISAKQVNKLPKEQTTLANFSGSGKKANISQNQHDEKTIDIQSAGNDMCKDVDDSYVDNADEAGQDFDDYDDDDDYDEYDDEYDEENDDKNNMISSSAASYQLQLNQPTGQLSESAQRQEFVQATDTYQQVQKYASSQEDTSAASQYTSQYSTLPVAYGASWPKKPHFPAQTRQGLVNSKQSVQLSVPAQNSFRQESQQIQKLQQPYQQHHQQQMTNSQPLVPKSSPTAATIIAQHQQIVQAAQRAAYQAQQTQALCFASTSQTQQEVSVNQTSAQGGKPALQDTRPLAFQDDNVSFGSQASRSNTSQAENPISRNLPSKTRAMPRFMQEAAHELKLWNEVDQVDLELRKWVKMCQYLMERPPKIIEDGEKSKKFSPAAAAKTYQDLERVYQKFRKEVQLVSTQIDAQKQQKQQLQASGQKLSEDPIAILPEKLMQIISSTLNTTFNLLGHISKLGVMNPPSSETPDENAGTPVSTSRSSTSLSSAKPQQQISAAISPLISGMGNVRVGYTGQPIPYTYYYPVQTLATDSSATPSSSIQTDTVGNQDSSFAYRTRTMGIYPPSWGQSASSFTTTPALSQVQTAMQVTSHNQLQQQQPQALMQTQFQLTQPQIRQLQQQVQPQLQQQMQVQQLQQQIQPLTPMQPMMQQPPHLQQIAREDGSRLDSSYTLQMHDPSMAHDTHNTTISILYPNLKPNSSGFCTKSYGPALNRN</sequence>
<feature type="region of interest" description="Disordered" evidence="2">
    <location>
        <begin position="588"/>
        <end position="607"/>
    </location>
</feature>
<organism evidence="3 5">
    <name type="scientific">Frankliniella occidentalis</name>
    <name type="common">Western flower thrips</name>
    <name type="synonym">Euthrips occidentalis</name>
    <dbReference type="NCBI Taxonomy" id="133901"/>
    <lineage>
        <taxon>Eukaryota</taxon>
        <taxon>Metazoa</taxon>
        <taxon>Ecdysozoa</taxon>
        <taxon>Arthropoda</taxon>
        <taxon>Hexapoda</taxon>
        <taxon>Insecta</taxon>
        <taxon>Pterygota</taxon>
        <taxon>Neoptera</taxon>
        <taxon>Paraneoptera</taxon>
        <taxon>Thysanoptera</taxon>
        <taxon>Terebrantia</taxon>
        <taxon>Thripoidea</taxon>
        <taxon>Thripidae</taxon>
        <taxon>Frankliniella</taxon>
    </lineage>
</organism>
<evidence type="ECO:0000313" key="5">
    <source>
        <dbReference type="RefSeq" id="XP_052131862.1"/>
    </source>
</evidence>
<name>A0A9C6XUZ6_FRAOC</name>
<feature type="compositionally biased region" description="Basic and acidic residues" evidence="2">
    <location>
        <begin position="350"/>
        <end position="370"/>
    </location>
</feature>
<feature type="compositionally biased region" description="Acidic residues" evidence="2">
    <location>
        <begin position="265"/>
        <end position="275"/>
    </location>
</feature>
<evidence type="ECO:0000256" key="1">
    <source>
        <dbReference type="SAM" id="Coils"/>
    </source>
</evidence>
<dbReference type="GeneID" id="113212797"/>
<keyword evidence="3" id="KW-1185">Reference proteome</keyword>
<dbReference type="Proteomes" id="UP000504606">
    <property type="component" value="Unplaced"/>
</dbReference>
<feature type="region of interest" description="Disordered" evidence="2">
    <location>
        <begin position="678"/>
        <end position="703"/>
    </location>
</feature>
<feature type="region of interest" description="Disordered" evidence="2">
    <location>
        <begin position="841"/>
        <end position="871"/>
    </location>
</feature>
<feature type="region of interest" description="Disordered" evidence="2">
    <location>
        <begin position="350"/>
        <end position="379"/>
    </location>
</feature>